<keyword evidence="3" id="KW-1003">Cell membrane</keyword>
<feature type="transmembrane region" description="Helical" evidence="8">
    <location>
        <begin position="91"/>
        <end position="119"/>
    </location>
</feature>
<evidence type="ECO:0000256" key="4">
    <source>
        <dbReference type="ARBA" id="ARBA00022692"/>
    </source>
</evidence>
<feature type="transmembrane region" description="Helical" evidence="8">
    <location>
        <begin position="605"/>
        <end position="628"/>
    </location>
</feature>
<name>F4WRG7_ACREC</name>
<feature type="domain" description="Anoctamin dimerisation" evidence="10">
    <location>
        <begin position="214"/>
        <end position="434"/>
    </location>
</feature>
<dbReference type="InParanoid" id="F4WRG7"/>
<dbReference type="OrthoDB" id="63113at2759"/>
<dbReference type="InterPro" id="IPR004895">
    <property type="entry name" value="Prenylated_rab_accept_PRA1"/>
</dbReference>
<dbReference type="InterPro" id="IPR049452">
    <property type="entry name" value="Anoctamin_TM"/>
</dbReference>
<evidence type="ECO:0000256" key="1">
    <source>
        <dbReference type="ARBA" id="ARBA00004651"/>
    </source>
</evidence>
<dbReference type="GO" id="GO:0046983">
    <property type="term" value="F:protein dimerization activity"/>
    <property type="evidence" value="ECO:0007669"/>
    <property type="project" value="InterPro"/>
</dbReference>
<evidence type="ECO:0000256" key="6">
    <source>
        <dbReference type="ARBA" id="ARBA00023136"/>
    </source>
</evidence>
<evidence type="ECO:0000259" key="9">
    <source>
        <dbReference type="Pfam" id="PF04547"/>
    </source>
</evidence>
<feature type="transmembrane region" description="Helical" evidence="8">
    <location>
        <begin position="526"/>
        <end position="544"/>
    </location>
</feature>
<evidence type="ECO:0000313" key="12">
    <source>
        <dbReference type="Proteomes" id="UP000007755"/>
    </source>
</evidence>
<dbReference type="EMBL" id="GL888285">
    <property type="protein sequence ID" value="EGI63238.1"/>
    <property type="molecule type" value="Genomic_DNA"/>
</dbReference>
<organism evidence="12">
    <name type="scientific">Acromyrmex echinatior</name>
    <name type="common">Panamanian leafcutter ant</name>
    <name type="synonym">Acromyrmex octospinosus echinatior</name>
    <dbReference type="NCBI Taxonomy" id="103372"/>
    <lineage>
        <taxon>Eukaryota</taxon>
        <taxon>Metazoa</taxon>
        <taxon>Ecdysozoa</taxon>
        <taxon>Arthropoda</taxon>
        <taxon>Hexapoda</taxon>
        <taxon>Insecta</taxon>
        <taxon>Pterygota</taxon>
        <taxon>Neoptera</taxon>
        <taxon>Endopterygota</taxon>
        <taxon>Hymenoptera</taxon>
        <taxon>Apocrita</taxon>
        <taxon>Aculeata</taxon>
        <taxon>Formicoidea</taxon>
        <taxon>Formicidae</taxon>
        <taxon>Myrmicinae</taxon>
        <taxon>Acromyrmex</taxon>
    </lineage>
</organism>
<dbReference type="GO" id="GO:0005886">
    <property type="term" value="C:plasma membrane"/>
    <property type="evidence" value="ECO:0007669"/>
    <property type="project" value="UniProtKB-SubCell"/>
</dbReference>
<feature type="domain" description="Anoctamin transmembrane" evidence="9">
    <location>
        <begin position="437"/>
        <end position="1016"/>
    </location>
</feature>
<dbReference type="eggNOG" id="KOG3142">
    <property type="taxonomic scope" value="Eukaryota"/>
</dbReference>
<dbReference type="PANTHER" id="PTHR12308">
    <property type="entry name" value="ANOCTAMIN"/>
    <property type="match status" value="1"/>
</dbReference>
<feature type="transmembrane region" description="Helical" evidence="8">
    <location>
        <begin position="825"/>
        <end position="851"/>
    </location>
</feature>
<keyword evidence="6 8" id="KW-0472">Membrane</keyword>
<dbReference type="AlphaFoldDB" id="F4WRG7"/>
<gene>
    <name evidence="11" type="ORF">G5I_08417</name>
</gene>
<evidence type="ECO:0000259" key="10">
    <source>
        <dbReference type="Pfam" id="PF16178"/>
    </source>
</evidence>
<comment type="subcellular location">
    <subcellularLocation>
        <location evidence="1">Cell membrane</location>
        <topology evidence="1">Multi-pass membrane protein</topology>
    </subcellularLocation>
    <subcellularLocation>
        <location evidence="8">Membrane</location>
        <topology evidence="8">Multi-pass membrane protein</topology>
    </subcellularLocation>
</comment>
<feature type="transmembrane region" description="Helical" evidence="8">
    <location>
        <begin position="694"/>
        <end position="715"/>
    </location>
</feature>
<dbReference type="InterPro" id="IPR007632">
    <property type="entry name" value="Anoctamin"/>
</dbReference>
<evidence type="ECO:0000256" key="2">
    <source>
        <dbReference type="ARBA" id="ARBA00009671"/>
    </source>
</evidence>
<sequence length="1106" mass="128536">MAHVEIPMGEMQAPPDNHKTTNGFEFLQLPQLPLGQIAVGYPQAQNWIEHRKANIRPWSLFLNTNNIRPPPNISRLSKRIVKNIEYFQSNYLFVFIGLVIYCLLTSPLLLLAVVASLGICYKLSQRHSKQELMILNHRLTLAQVYSLVGIFSLPVFYLVGAHAAVFWVLGVSWFMITLHAAFYNIDAVLCPGEEELNALVMQELSVSGTRYSLYFRDEIRSVDFILVWDEYNGEAQTYRSVERRRIFEKNLEKEGLQLEYEQVESNGLHFIKIHAPKEVLRRYAEILKLRLPMRELPGCRMPQTSSNIIIEEVNSLFRRVMNKYYVDTTIFPTMKQNFTAVYSRDKDYLFDLDSPNFFTSATRSRIVQFILDRTRFTETKEDDFAFGVERLISEHTYVAAYPLHDGNLHTPDSMRYLLYTEWASLRKCLHYQPLDYIKEYFGVKIGLYFAWLGFYTHMLIPASIVGLLCFVYSCATLYHNEPSEDVCNGNNTIAMCPLCDHFCDYWDLKQTCLHSRITYLFDNPSTVFFSIFMSLWATLFLELWKKYSAEITHRWDLTGLDAQEEYPRPQYLARLAHIKKKSVNIIINVEEPQVPYWKMRLPATILSFSVVLLLILVAMAAVLGVVLYRMSVLTALSVSGHPMVTSYAILFTTATAACINLCCIILFNWLYVWLAEYLTEIELLRTQTEFDDSLTLKIYLLEFVNYYASIFYIAFFKGKFTGYPGNYNRFFGSRQEECGPGGCLLELCIQLSIIMIGKQAMNTILEMLFPLFYKWLNTLKVHVGSKKLDDPNKRYSSRKYLQWVRDYKLVQWGPRSLFPEYLEMVLQYGFVTIFVAAFPLAPFFALLNNVFETRLDAKKLLTMYRRPVGQRVRDIGIWYRILDSISKISVITNAFIIAFTSNFIPRLVYRITVSDNYSLEGFLDHSLAKFNTSDLGRTRPNMTLNQVPVEICRYPDYREPPNSLNKYEYDIMFWHILAARLAFIVVFENVVALVMILIRWCIPDMSSKLRNRIRREAYITNEIIIHQEALRACERSDSDSLEPKPKMTKTYMVANESADRWNRVIGNCLTTSEFDLEIHGSPVSPVNRNPRISHIGLIDTKDASNL</sequence>
<dbReference type="InterPro" id="IPR032394">
    <property type="entry name" value="Anoct_dimer"/>
</dbReference>
<evidence type="ECO:0000256" key="7">
    <source>
        <dbReference type="ARBA" id="ARBA00023180"/>
    </source>
</evidence>
<feature type="transmembrane region" description="Helical" evidence="8">
    <location>
        <begin position="448"/>
        <end position="473"/>
    </location>
</feature>
<dbReference type="Pfam" id="PF16178">
    <property type="entry name" value="Anoct_dimer"/>
    <property type="match status" value="1"/>
</dbReference>
<evidence type="ECO:0000256" key="5">
    <source>
        <dbReference type="ARBA" id="ARBA00022989"/>
    </source>
</evidence>
<dbReference type="GO" id="GO:0005254">
    <property type="term" value="F:chloride channel activity"/>
    <property type="evidence" value="ECO:0007669"/>
    <property type="project" value="TreeGrafter"/>
</dbReference>
<feature type="transmembrane region" description="Helical" evidence="8">
    <location>
        <begin position="139"/>
        <end position="159"/>
    </location>
</feature>
<protein>
    <recommendedName>
        <fullName evidence="8">Anoctamin</fullName>
    </recommendedName>
</protein>
<keyword evidence="4 8" id="KW-0812">Transmembrane</keyword>
<accession>F4WRG7</accession>
<keyword evidence="12" id="KW-1185">Reference proteome</keyword>
<dbReference type="Pfam" id="PF04547">
    <property type="entry name" value="Anoctamin"/>
    <property type="match status" value="1"/>
</dbReference>
<keyword evidence="5 8" id="KW-1133">Transmembrane helix</keyword>
<evidence type="ECO:0000256" key="8">
    <source>
        <dbReference type="RuleBase" id="RU280814"/>
    </source>
</evidence>
<reference evidence="11" key="1">
    <citation type="submission" date="2011-02" db="EMBL/GenBank/DDBJ databases">
        <title>The genome of the leaf-cutting ant Acromyrmex echinatior suggests key adaptations to social evolution and fungus farming.</title>
        <authorList>
            <person name="Nygaard S."/>
            <person name="Zhang G."/>
        </authorList>
    </citation>
    <scope>NUCLEOTIDE SEQUENCE</scope>
</reference>
<comment type="similarity">
    <text evidence="2 8">Belongs to the anoctamin family.</text>
</comment>
<dbReference type="Pfam" id="PF03208">
    <property type="entry name" value="PRA1"/>
    <property type="match status" value="1"/>
</dbReference>
<proteinExistence type="inferred from homology"/>
<dbReference type="PANTHER" id="PTHR12308:SF83">
    <property type="entry name" value="ANOCTAMIN"/>
    <property type="match status" value="1"/>
</dbReference>
<comment type="caution">
    <text evidence="8">Lacks conserved residue(s) required for the propagation of feature annotation.</text>
</comment>
<dbReference type="eggNOG" id="KOG2514">
    <property type="taxonomic scope" value="Eukaryota"/>
</dbReference>
<dbReference type="Proteomes" id="UP000007755">
    <property type="component" value="Unassembled WGS sequence"/>
</dbReference>
<feature type="transmembrane region" description="Helical" evidence="8">
    <location>
        <begin position="971"/>
        <end position="1002"/>
    </location>
</feature>
<keyword evidence="7" id="KW-0325">Glycoprotein</keyword>
<feature type="transmembrane region" description="Helical" evidence="8">
    <location>
        <begin position="648"/>
        <end position="674"/>
    </location>
</feature>
<dbReference type="FunCoup" id="F4WRG7">
    <property type="interactions" value="194"/>
</dbReference>
<evidence type="ECO:0000256" key="3">
    <source>
        <dbReference type="ARBA" id="ARBA00022475"/>
    </source>
</evidence>
<evidence type="ECO:0000313" key="11">
    <source>
        <dbReference type="EMBL" id="EGI63238.1"/>
    </source>
</evidence>